<evidence type="ECO:0000256" key="2">
    <source>
        <dbReference type="ARBA" id="ARBA00023145"/>
    </source>
</evidence>
<proteinExistence type="predicted"/>
<dbReference type="PANTHER" id="PTHR10067:SF17">
    <property type="entry name" value="PHOSPHATIDYLSERINE DECARBOXYLASE PROENZYME 2"/>
    <property type="match status" value="1"/>
</dbReference>
<keyword evidence="1" id="KW-0210">Decarboxylase</keyword>
<name>A0A9J6QUM1_9FIRM</name>
<reference evidence="6" key="1">
    <citation type="submission" date="2022-09" db="EMBL/GenBank/DDBJ databases">
        <title>Culturomic study of gut microbiota in children with autism spectrum disorder.</title>
        <authorList>
            <person name="Efimov B.A."/>
            <person name="Chaplin A.V."/>
            <person name="Sokolova S.R."/>
            <person name="Pikina A.P."/>
            <person name="Korzhanova M."/>
            <person name="Belova V."/>
            <person name="Korostin D."/>
        </authorList>
    </citation>
    <scope>NUCLEOTIDE SEQUENCE</scope>
    <source>
        <strain evidence="6">ASD5510</strain>
    </source>
</reference>
<dbReference type="PANTHER" id="PTHR10067">
    <property type="entry name" value="PHOSPHATIDYLSERINE DECARBOXYLASE"/>
    <property type="match status" value="1"/>
</dbReference>
<keyword evidence="4" id="KW-0670">Pyruvate</keyword>
<evidence type="ECO:0000313" key="7">
    <source>
        <dbReference type="Proteomes" id="UP001065549"/>
    </source>
</evidence>
<evidence type="ECO:0000256" key="4">
    <source>
        <dbReference type="ARBA" id="ARBA00023317"/>
    </source>
</evidence>
<keyword evidence="2" id="KW-0865">Zymogen</keyword>
<dbReference type="EMBL" id="JAOSHN010000001">
    <property type="protein sequence ID" value="MCU7376855.1"/>
    <property type="molecule type" value="Genomic_DNA"/>
</dbReference>
<organism evidence="6 7">
    <name type="scientific">Hominibacterium faecale</name>
    <dbReference type="NCBI Taxonomy" id="2839743"/>
    <lineage>
        <taxon>Bacteria</taxon>
        <taxon>Bacillati</taxon>
        <taxon>Bacillota</taxon>
        <taxon>Clostridia</taxon>
        <taxon>Peptostreptococcales</taxon>
        <taxon>Anaerovoracaceae</taxon>
        <taxon>Hominibacterium</taxon>
    </lineage>
</organism>
<dbReference type="GO" id="GO:0008654">
    <property type="term" value="P:phospholipid biosynthetic process"/>
    <property type="evidence" value="ECO:0007669"/>
    <property type="project" value="InterPro"/>
</dbReference>
<dbReference type="AlphaFoldDB" id="A0A9J6QUM1"/>
<accession>A0A9J6QUM1</accession>
<dbReference type="Pfam" id="PF02666">
    <property type="entry name" value="PS_Dcarbxylase"/>
    <property type="match status" value="1"/>
</dbReference>
<keyword evidence="3" id="KW-0456">Lyase</keyword>
<dbReference type="InterPro" id="IPR003817">
    <property type="entry name" value="PS_Dcarbxylase"/>
</dbReference>
<dbReference type="GO" id="GO:0004609">
    <property type="term" value="F:phosphatidylserine decarboxylase activity"/>
    <property type="evidence" value="ECO:0007669"/>
    <property type="project" value="InterPro"/>
</dbReference>
<evidence type="ECO:0000313" key="6">
    <source>
        <dbReference type="EMBL" id="MCU7379404.1"/>
    </source>
</evidence>
<dbReference type="RefSeq" id="WP_253020467.1">
    <property type="nucleotide sequence ID" value="NZ_JAOSHN010000001.1"/>
</dbReference>
<sequence length="283" mass="32056">MSDKRRPVLQPQKDGGSLKFLYDTAPGRLVLKALVNPLFSRAGGAFMSSRFSKRMIGRFIEKNGIDMNRYEEGPFSCYNDFFCRRLRRELSVSAGQGVLISPCDAKLSVFRIEEDSRFFIKGSSYSIADLLQNHELAEFYQGGWCLIFRLTVDDYHRYCYVDDGAKGPNVFIPGKLHTVQPIALKRHDIYKENCREYTVMDTDHFGRIVQIEVGALMVGKILNFHQSGSFHKGEEKGMFQFGGSTIVLLLRQGSVQLDQELLDNTADQLETIVKIGEGIGRSI</sequence>
<keyword evidence="7" id="KW-1185">Reference proteome</keyword>
<evidence type="ECO:0000313" key="5">
    <source>
        <dbReference type="EMBL" id="MCU7376855.1"/>
    </source>
</evidence>
<gene>
    <name evidence="5" type="ORF">OBO34_00640</name>
    <name evidence="6" type="ORF">OBO34_13735</name>
</gene>
<comment type="caution">
    <text evidence="6">The sequence shown here is derived from an EMBL/GenBank/DDBJ whole genome shotgun (WGS) entry which is preliminary data.</text>
</comment>
<dbReference type="EMBL" id="JAOSHN010000005">
    <property type="protein sequence ID" value="MCU7379404.1"/>
    <property type="molecule type" value="Genomic_DNA"/>
</dbReference>
<dbReference type="Proteomes" id="UP001065549">
    <property type="component" value="Unassembled WGS sequence"/>
</dbReference>
<protein>
    <submittedName>
        <fullName evidence="6">Phosphatidylserine decarboxylase</fullName>
    </submittedName>
</protein>
<evidence type="ECO:0000256" key="1">
    <source>
        <dbReference type="ARBA" id="ARBA00022793"/>
    </source>
</evidence>
<evidence type="ECO:0000256" key="3">
    <source>
        <dbReference type="ARBA" id="ARBA00023239"/>
    </source>
</evidence>